<accession>A0A9P4V4C3</accession>
<proteinExistence type="predicted"/>
<evidence type="ECO:0000313" key="5">
    <source>
        <dbReference type="Proteomes" id="UP000799444"/>
    </source>
</evidence>
<dbReference type="Pfam" id="PF24571">
    <property type="entry name" value="HEAT_SCC3-SA"/>
    <property type="match status" value="1"/>
</dbReference>
<feature type="compositionally biased region" description="Basic residues" evidence="2">
    <location>
        <begin position="120"/>
        <end position="129"/>
    </location>
</feature>
<dbReference type="AlphaFoldDB" id="A0A9P4V4C3"/>
<keyword evidence="1" id="KW-0175">Coiled coil</keyword>
<feature type="compositionally biased region" description="Polar residues" evidence="2">
    <location>
        <begin position="1"/>
        <end position="17"/>
    </location>
</feature>
<feature type="domain" description="SCD" evidence="3">
    <location>
        <begin position="351"/>
        <end position="436"/>
    </location>
</feature>
<dbReference type="SUPFAM" id="SSF48371">
    <property type="entry name" value="ARM repeat"/>
    <property type="match status" value="1"/>
</dbReference>
<feature type="region of interest" description="Disordered" evidence="2">
    <location>
        <begin position="1089"/>
        <end position="1165"/>
    </location>
</feature>
<dbReference type="GO" id="GO:0003682">
    <property type="term" value="F:chromatin binding"/>
    <property type="evidence" value="ECO:0007669"/>
    <property type="project" value="TreeGrafter"/>
</dbReference>
<feature type="compositionally biased region" description="Basic residues" evidence="2">
    <location>
        <begin position="81"/>
        <end position="104"/>
    </location>
</feature>
<feature type="region of interest" description="Disordered" evidence="2">
    <location>
        <begin position="993"/>
        <end position="1026"/>
    </location>
</feature>
<dbReference type="PANTHER" id="PTHR11199">
    <property type="entry name" value="STROMAL ANTIGEN"/>
    <property type="match status" value="1"/>
</dbReference>
<name>A0A9P4V4C3_9PLEO</name>
<reference evidence="4" key="1">
    <citation type="journal article" date="2020" name="Stud. Mycol.">
        <title>101 Dothideomycetes genomes: a test case for predicting lifestyles and emergence of pathogens.</title>
        <authorList>
            <person name="Haridas S."/>
            <person name="Albert R."/>
            <person name="Binder M."/>
            <person name="Bloem J."/>
            <person name="Labutti K."/>
            <person name="Salamov A."/>
            <person name="Andreopoulos B."/>
            <person name="Baker S."/>
            <person name="Barry K."/>
            <person name="Bills G."/>
            <person name="Bluhm B."/>
            <person name="Cannon C."/>
            <person name="Castanera R."/>
            <person name="Culley D."/>
            <person name="Daum C."/>
            <person name="Ezra D."/>
            <person name="Gonzalez J."/>
            <person name="Henrissat B."/>
            <person name="Kuo A."/>
            <person name="Liang C."/>
            <person name="Lipzen A."/>
            <person name="Lutzoni F."/>
            <person name="Magnuson J."/>
            <person name="Mondo S."/>
            <person name="Nolan M."/>
            <person name="Ohm R."/>
            <person name="Pangilinan J."/>
            <person name="Park H.-J."/>
            <person name="Ramirez L."/>
            <person name="Alfaro M."/>
            <person name="Sun H."/>
            <person name="Tritt A."/>
            <person name="Yoshinaga Y."/>
            <person name="Zwiers L.-H."/>
            <person name="Turgeon B."/>
            <person name="Goodwin S."/>
            <person name="Spatafora J."/>
            <person name="Crous P."/>
            <person name="Grigoriev I."/>
        </authorList>
    </citation>
    <scope>NUCLEOTIDE SEQUENCE</scope>
    <source>
        <strain evidence="4">CBS 125425</strain>
    </source>
</reference>
<dbReference type="InterPro" id="IPR013721">
    <property type="entry name" value="STAG"/>
</dbReference>
<dbReference type="GO" id="GO:0008278">
    <property type="term" value="C:cohesin complex"/>
    <property type="evidence" value="ECO:0007669"/>
    <property type="project" value="TreeGrafter"/>
</dbReference>
<dbReference type="Pfam" id="PF08514">
    <property type="entry name" value="STAG"/>
    <property type="match status" value="1"/>
</dbReference>
<protein>
    <submittedName>
        <fullName evidence="4">STAG-domain-containing protein</fullName>
    </submittedName>
</protein>
<feature type="coiled-coil region" evidence="1">
    <location>
        <begin position="637"/>
        <end position="674"/>
    </location>
</feature>
<sequence>MSATVVSSQPADISSSAPRRKSGRVSKKPEPFAPAPSPASNGKRKRNLETNGDVDMDEPSDEQEESESSEGEPDEEELRERRRKKKNTTKPKGSAKKPAAKKPKTNGESVTLAIRPATAKPKRPRKAPIRKSAFADENADGLYAEIFRGSRLDDVAAQWITSFREHEANAVAEIVNFVLRSAGCDIKIDQNDIDDPDNAPNKLGEIQDDYQAQNVSEYPLIAKRGGGTFKSALHGFFISLIQTVAQTGLLYENTELIENIQVWISTMSSAPNRPFRHTSTVVSLAITSALSRVARDIVENSAKKIRQSETESKKARVNKGRVSAVNKEVEELNKKLELVNASISDWFDTVFVHRYRDVDPKIRVDCVEALADWVITYPDNFFDGSHLRYLGWVLSDTHAAVRLEVIKQLHKLFGDQEKLAGLKTFTERFRPRIVEMATRDADSNVRAAAVDLLDVLREAGFLEPDDIDSIGKLIYDAEPKVRNAVVGFFAETVSSAYDLQIDDMGGEEALEDALSPSEEDDEFSRPRLEWLKLKCLVEQLLAYDAEEAELPSQIERLPPLGELGLAAAGIDSRFALAAQALFDQIPEIQTSQLLAGYLLYDHSQTVQDGAGEEVETMLRQNCKVEEREEVVLLDILNSTAKLHLERLEEDLKDKRKSKAQRQELQNEQAEASKRLSALVPQLLKKFGAVPDAATHCLRLERLLNLDVYQELRQTASFTALLDDVIKQFQTHHDERVLEQAAANILFTQGHEEWRDTVDAKVQTLWDDLLDTFNALRRGRDISKRGDLSSNILTGISNIVQKIAILARGQDAAILDKIPASLSKGKSKKKASDTTPPITSILQILDRASITDDLEPELDAAEDRLIGHAINSMLAYFLWKFKFCQKQVASNTAIPDDELENIAERRDVCVMALMQIMQSRKGADELRMEAAGVLLEIHTVFFSLKRVNDAGTKGKKQSGDINDDWEALCREIDGDTTKTLLQILTAAESNLAKRTRKRLEEPDVDDDPIDPDDEPESSDEEEEVDEQIAEDKQLRALLAEKQLCSLGGKLVRAVLAGTLEPSVVRKRMERNKAKLGNAWKEVVGYLDVQKSSKKAAAKTKTAKEPKKAEKSKEIVVEDDEDENEEEQGDEDEDMADEHVNGEANGGEEEHGDAERRSAEAESVLGD</sequence>
<organism evidence="4 5">
    <name type="scientific">Polyplosphaeria fusca</name>
    <dbReference type="NCBI Taxonomy" id="682080"/>
    <lineage>
        <taxon>Eukaryota</taxon>
        <taxon>Fungi</taxon>
        <taxon>Dikarya</taxon>
        <taxon>Ascomycota</taxon>
        <taxon>Pezizomycotina</taxon>
        <taxon>Dothideomycetes</taxon>
        <taxon>Pleosporomycetidae</taxon>
        <taxon>Pleosporales</taxon>
        <taxon>Tetraplosphaeriaceae</taxon>
        <taxon>Polyplosphaeria</taxon>
    </lineage>
</organism>
<dbReference type="InterPro" id="IPR020839">
    <property type="entry name" value="SCD"/>
</dbReference>
<evidence type="ECO:0000256" key="2">
    <source>
        <dbReference type="SAM" id="MobiDB-lite"/>
    </source>
</evidence>
<evidence type="ECO:0000313" key="4">
    <source>
        <dbReference type="EMBL" id="KAF2736048.1"/>
    </source>
</evidence>
<dbReference type="GO" id="GO:0005634">
    <property type="term" value="C:nucleus"/>
    <property type="evidence" value="ECO:0007669"/>
    <property type="project" value="TreeGrafter"/>
</dbReference>
<dbReference type="Proteomes" id="UP000799444">
    <property type="component" value="Unassembled WGS sequence"/>
</dbReference>
<dbReference type="EMBL" id="ML996129">
    <property type="protein sequence ID" value="KAF2736048.1"/>
    <property type="molecule type" value="Genomic_DNA"/>
</dbReference>
<dbReference type="GO" id="GO:0000785">
    <property type="term" value="C:chromatin"/>
    <property type="evidence" value="ECO:0007669"/>
    <property type="project" value="TreeGrafter"/>
</dbReference>
<keyword evidence="5" id="KW-1185">Reference proteome</keyword>
<evidence type="ECO:0000259" key="3">
    <source>
        <dbReference type="PROSITE" id="PS51425"/>
    </source>
</evidence>
<feature type="compositionally biased region" description="Acidic residues" evidence="2">
    <location>
        <begin position="1001"/>
        <end position="1026"/>
    </location>
</feature>
<dbReference type="InterPro" id="IPR039662">
    <property type="entry name" value="Cohesin_Scc3/SA"/>
</dbReference>
<dbReference type="Pfam" id="PF21581">
    <property type="entry name" value="SCD"/>
    <property type="match status" value="1"/>
</dbReference>
<feature type="compositionally biased region" description="Acidic residues" evidence="2">
    <location>
        <begin position="1115"/>
        <end position="1134"/>
    </location>
</feature>
<dbReference type="InterPro" id="IPR056396">
    <property type="entry name" value="HEAT_SCC3-SA"/>
</dbReference>
<dbReference type="PANTHER" id="PTHR11199:SF0">
    <property type="entry name" value="LD34181P-RELATED"/>
    <property type="match status" value="1"/>
</dbReference>
<evidence type="ECO:0000256" key="1">
    <source>
        <dbReference type="SAM" id="Coils"/>
    </source>
</evidence>
<dbReference type="GO" id="GO:0007062">
    <property type="term" value="P:sister chromatid cohesion"/>
    <property type="evidence" value="ECO:0007669"/>
    <property type="project" value="UniProtKB-ARBA"/>
</dbReference>
<dbReference type="PROSITE" id="PS51425">
    <property type="entry name" value="SCD"/>
    <property type="match status" value="1"/>
</dbReference>
<gene>
    <name evidence="4" type="ORF">EJ04DRAFT_551572</name>
</gene>
<dbReference type="InterPro" id="IPR011989">
    <property type="entry name" value="ARM-like"/>
</dbReference>
<feature type="compositionally biased region" description="Basic and acidic residues" evidence="2">
    <location>
        <begin position="1100"/>
        <end position="1114"/>
    </location>
</feature>
<dbReference type="Gene3D" id="1.25.10.10">
    <property type="entry name" value="Leucine-rich Repeat Variant"/>
    <property type="match status" value="1"/>
</dbReference>
<dbReference type="OrthoDB" id="498590at2759"/>
<dbReference type="InterPro" id="IPR016024">
    <property type="entry name" value="ARM-type_fold"/>
</dbReference>
<feature type="region of interest" description="Disordered" evidence="2">
    <location>
        <begin position="1"/>
        <end position="129"/>
    </location>
</feature>
<comment type="caution">
    <text evidence="4">The sequence shown here is derived from an EMBL/GenBank/DDBJ whole genome shotgun (WGS) entry which is preliminary data.</text>
</comment>
<feature type="compositionally biased region" description="Acidic residues" evidence="2">
    <location>
        <begin position="52"/>
        <end position="77"/>
    </location>
</feature>